<evidence type="ECO:0000256" key="4">
    <source>
        <dbReference type="ARBA" id="ARBA00022448"/>
    </source>
</evidence>
<evidence type="ECO:0000256" key="5">
    <source>
        <dbReference type="ARBA" id="ARBA00022741"/>
    </source>
</evidence>
<keyword evidence="15" id="KW-0493">Microtubule</keyword>
<evidence type="ECO:0000256" key="2">
    <source>
        <dbReference type="ARBA" id="ARBA00008936"/>
    </source>
</evidence>
<dbReference type="Gene3D" id="3.40.850.10">
    <property type="entry name" value="Kinesin motor domain"/>
    <property type="match status" value="1"/>
</dbReference>
<protein>
    <recommendedName>
        <fullName evidence="15">Kinesin-like protein</fullName>
    </recommendedName>
</protein>
<keyword evidence="9" id="KW-0406">Ion transport</keyword>
<dbReference type="PROSITE" id="PS50067">
    <property type="entry name" value="KINESIN_MOTOR_2"/>
    <property type="match status" value="1"/>
</dbReference>
<keyword evidence="7 15" id="KW-0067">ATP-binding</keyword>
<dbReference type="Gene3D" id="2.40.10.170">
    <property type="match status" value="1"/>
</dbReference>
<keyword evidence="12" id="KW-0139">CF(1)</keyword>
<dbReference type="PRINTS" id="PR00380">
    <property type="entry name" value="KINESINHEAVY"/>
</dbReference>
<sequence>MIPLAMHQVFDTSRKLGSQGWTFNMAASMLEIYNEEYKDLLCKTKKDDRKHQVQHNADGTTLVTDMVVIDVSTAAKVDSLLSDAMDKRTVGCTQLNEHSSRSHMVFMLRIDGVNTATGQVIAGSLNLIDLAGSERVKESGASGQQMKEAQSINKSLSALGDVIVAIANKEKHIPYRNSKLTYLLQAASLLRGWVRGYAAEPAAAAAVDHGYVSQVIGPVVDVRFDGELPSILSALEVQGHNVRLVLEVAQHVGDNTVRTIAMDSTDGLVRGQKVISTGGSIMVPVGRGTLGRIINVIGEPVDEAGPIECDTNWSIHREAPAFTEQSTEQEILVTGIKVVDLLAPYQRGGKIGLFGVLLIMELINNVAKAHGGFSVFAGVGERTREGNDLYREMIESGVIKMGEKRGESKVTLVYGQMNEPPGARARVALTGLTVAEYFRDVEGQDVLLFVDNIFRFTQANSEVSALLGRIPSAVGYQPTLATDLGHC</sequence>
<dbReference type="AlphaFoldDB" id="A0A699Z258"/>
<dbReference type="PANTHER" id="PTHR15184">
    <property type="entry name" value="ATP SYNTHASE"/>
    <property type="match status" value="1"/>
</dbReference>
<dbReference type="GO" id="GO:0007018">
    <property type="term" value="P:microtubule-based movement"/>
    <property type="evidence" value="ECO:0007669"/>
    <property type="project" value="InterPro"/>
</dbReference>
<keyword evidence="18" id="KW-1185">Reference proteome</keyword>
<evidence type="ECO:0000259" key="16">
    <source>
        <dbReference type="PROSITE" id="PS50067"/>
    </source>
</evidence>
<evidence type="ECO:0000256" key="14">
    <source>
        <dbReference type="PROSITE-ProRule" id="PRU00283"/>
    </source>
</evidence>
<dbReference type="Pfam" id="PF00225">
    <property type="entry name" value="Kinesin"/>
    <property type="match status" value="1"/>
</dbReference>
<dbReference type="Pfam" id="PF02874">
    <property type="entry name" value="ATP-synt_ab_N"/>
    <property type="match status" value="1"/>
</dbReference>
<dbReference type="Gene3D" id="3.40.50.300">
    <property type="entry name" value="P-loop containing nucleotide triphosphate hydrolases"/>
    <property type="match status" value="1"/>
</dbReference>
<keyword evidence="6" id="KW-0375">Hydrogen ion transport</keyword>
<dbReference type="PANTHER" id="PTHR15184:SF82">
    <property type="entry name" value="ATP SYNTHASE SUBUNIT BETA, MITOCHONDRIAL"/>
    <property type="match status" value="1"/>
</dbReference>
<dbReference type="SUPFAM" id="SSF50615">
    <property type="entry name" value="N-terminal domain of alpha and beta subunits of F1 ATP synthase"/>
    <property type="match status" value="1"/>
</dbReference>
<dbReference type="GO" id="GO:0042776">
    <property type="term" value="P:proton motive force-driven mitochondrial ATP synthesis"/>
    <property type="evidence" value="ECO:0007669"/>
    <property type="project" value="TreeGrafter"/>
</dbReference>
<keyword evidence="13" id="KW-0066">ATP synthesis</keyword>
<evidence type="ECO:0000256" key="9">
    <source>
        <dbReference type="ARBA" id="ARBA00023065"/>
    </source>
</evidence>
<reference evidence="17 18" key="1">
    <citation type="submission" date="2020-02" db="EMBL/GenBank/DDBJ databases">
        <title>Draft genome sequence of Haematococcus lacustris strain NIES-144.</title>
        <authorList>
            <person name="Morimoto D."/>
            <person name="Nakagawa S."/>
            <person name="Yoshida T."/>
            <person name="Sawayama S."/>
        </authorList>
    </citation>
    <scope>NUCLEOTIDE SEQUENCE [LARGE SCALE GENOMIC DNA]</scope>
    <source>
        <strain evidence="17 18">NIES-144</strain>
    </source>
</reference>
<evidence type="ECO:0000256" key="15">
    <source>
        <dbReference type="RuleBase" id="RU000394"/>
    </source>
</evidence>
<dbReference type="PROSITE" id="PS00411">
    <property type="entry name" value="KINESIN_MOTOR_1"/>
    <property type="match status" value="1"/>
</dbReference>
<dbReference type="GO" id="GO:0005524">
    <property type="term" value="F:ATP binding"/>
    <property type="evidence" value="ECO:0007669"/>
    <property type="project" value="UniProtKB-KW"/>
</dbReference>
<dbReference type="InterPro" id="IPR050053">
    <property type="entry name" value="ATPase_alpha/beta_chains"/>
</dbReference>
<evidence type="ECO:0000256" key="1">
    <source>
        <dbReference type="ARBA" id="ARBA00004273"/>
    </source>
</evidence>
<accession>A0A699Z258</accession>
<dbReference type="Proteomes" id="UP000485058">
    <property type="component" value="Unassembled WGS sequence"/>
</dbReference>
<evidence type="ECO:0000313" key="17">
    <source>
        <dbReference type="EMBL" id="GFH13074.1"/>
    </source>
</evidence>
<dbReference type="SMART" id="SM00129">
    <property type="entry name" value="KISc"/>
    <property type="match status" value="1"/>
</dbReference>
<dbReference type="GO" id="GO:0045259">
    <property type="term" value="C:proton-transporting ATP synthase complex"/>
    <property type="evidence" value="ECO:0007669"/>
    <property type="project" value="UniProtKB-KW"/>
</dbReference>
<dbReference type="InterPro" id="IPR036121">
    <property type="entry name" value="ATPase_F1/V1/A1_a/bsu_N_sf"/>
</dbReference>
<comment type="similarity">
    <text evidence="14 15">Belongs to the TRAFAC class myosin-kinesin ATPase superfamily. Kinesin family.</text>
</comment>
<dbReference type="GO" id="GO:0005874">
    <property type="term" value="C:microtubule"/>
    <property type="evidence" value="ECO:0007669"/>
    <property type="project" value="UniProtKB-KW"/>
</dbReference>
<dbReference type="InterPro" id="IPR004100">
    <property type="entry name" value="ATPase_F1/V1/A1_a/bsu_N"/>
</dbReference>
<dbReference type="EMBL" id="BLLF01000571">
    <property type="protein sequence ID" value="GFH13074.1"/>
    <property type="molecule type" value="Genomic_DNA"/>
</dbReference>
<dbReference type="GO" id="GO:0008017">
    <property type="term" value="F:microtubule binding"/>
    <property type="evidence" value="ECO:0007669"/>
    <property type="project" value="InterPro"/>
</dbReference>
<dbReference type="InterPro" id="IPR027417">
    <property type="entry name" value="P-loop_NTPase"/>
</dbReference>
<keyword evidence="8" id="KW-1278">Translocase</keyword>
<comment type="caution">
    <text evidence="17">The sequence shown here is derived from an EMBL/GenBank/DDBJ whole genome shotgun (WGS) entry which is preliminary data.</text>
</comment>
<dbReference type="InterPro" id="IPR036961">
    <property type="entry name" value="Kinesin_motor_dom_sf"/>
</dbReference>
<dbReference type="InterPro" id="IPR001752">
    <property type="entry name" value="Kinesin_motor_dom"/>
</dbReference>
<evidence type="ECO:0000256" key="3">
    <source>
        <dbReference type="ARBA" id="ARBA00011648"/>
    </source>
</evidence>
<dbReference type="GO" id="GO:0003777">
    <property type="term" value="F:microtubule motor activity"/>
    <property type="evidence" value="ECO:0007669"/>
    <property type="project" value="InterPro"/>
</dbReference>
<evidence type="ECO:0000256" key="12">
    <source>
        <dbReference type="ARBA" id="ARBA00023196"/>
    </source>
</evidence>
<dbReference type="GO" id="GO:0046933">
    <property type="term" value="F:proton-transporting ATP synthase activity, rotational mechanism"/>
    <property type="evidence" value="ECO:0007669"/>
    <property type="project" value="TreeGrafter"/>
</dbReference>
<dbReference type="CDD" id="cd18115">
    <property type="entry name" value="ATP-synt_F1_beta_N"/>
    <property type="match status" value="1"/>
</dbReference>
<dbReference type="InterPro" id="IPR019821">
    <property type="entry name" value="Kinesin_motor_CS"/>
</dbReference>
<evidence type="ECO:0000313" key="18">
    <source>
        <dbReference type="Proteomes" id="UP000485058"/>
    </source>
</evidence>
<proteinExistence type="inferred from homology"/>
<evidence type="ECO:0000256" key="7">
    <source>
        <dbReference type="ARBA" id="ARBA00022840"/>
    </source>
</evidence>
<evidence type="ECO:0000256" key="10">
    <source>
        <dbReference type="ARBA" id="ARBA00023136"/>
    </source>
</evidence>
<keyword evidence="4" id="KW-0813">Transport</keyword>
<keyword evidence="5 15" id="KW-0547">Nucleotide-binding</keyword>
<organism evidence="17 18">
    <name type="scientific">Haematococcus lacustris</name>
    <name type="common">Green alga</name>
    <name type="synonym">Haematococcus pluvialis</name>
    <dbReference type="NCBI Taxonomy" id="44745"/>
    <lineage>
        <taxon>Eukaryota</taxon>
        <taxon>Viridiplantae</taxon>
        <taxon>Chlorophyta</taxon>
        <taxon>core chlorophytes</taxon>
        <taxon>Chlorophyceae</taxon>
        <taxon>CS clade</taxon>
        <taxon>Chlamydomonadales</taxon>
        <taxon>Haematococcaceae</taxon>
        <taxon>Haematococcus</taxon>
    </lineage>
</organism>
<dbReference type="SUPFAM" id="SSF52540">
    <property type="entry name" value="P-loop containing nucleoside triphosphate hydrolases"/>
    <property type="match status" value="2"/>
</dbReference>
<evidence type="ECO:0000256" key="8">
    <source>
        <dbReference type="ARBA" id="ARBA00022967"/>
    </source>
</evidence>
<comment type="caution">
    <text evidence="14">Lacks conserved residue(s) required for the propagation of feature annotation.</text>
</comment>
<comment type="subcellular location">
    <subcellularLocation>
        <location evidence="1">Mitochondrion inner membrane</location>
    </subcellularLocation>
</comment>
<keyword evidence="10" id="KW-0472">Membrane</keyword>
<gene>
    <name evidence="17" type="ORF">HaLaN_08882</name>
</gene>
<comment type="similarity">
    <text evidence="2">Belongs to the ATPase alpha/beta chains family.</text>
</comment>
<feature type="domain" description="Kinesin motor" evidence="16">
    <location>
        <begin position="1"/>
        <end position="189"/>
    </location>
</feature>
<comment type="subunit">
    <text evidence="3">F-type ATPases have 2 components, CF(1) - the catalytic core - and CF(0) - the membrane proton channel. CF(1) has five subunits: alpha(3), beta(3), gamma(1), delta(1), epsilon(1). CF(0) has three main subunits: a, b and c.</text>
</comment>
<dbReference type="Pfam" id="PF00006">
    <property type="entry name" value="ATP-synt_ab"/>
    <property type="match status" value="1"/>
</dbReference>
<dbReference type="FunFam" id="2.40.10.170:FF:000005">
    <property type="entry name" value="ATP synthase subunit beta"/>
    <property type="match status" value="1"/>
</dbReference>
<evidence type="ECO:0000256" key="6">
    <source>
        <dbReference type="ARBA" id="ARBA00022781"/>
    </source>
</evidence>
<keyword evidence="11 15" id="KW-0505">Motor protein</keyword>
<dbReference type="InterPro" id="IPR000194">
    <property type="entry name" value="ATPase_F1/V1/A1_a/bsu_nucl-bd"/>
</dbReference>
<dbReference type="GO" id="GO:0005743">
    <property type="term" value="C:mitochondrial inner membrane"/>
    <property type="evidence" value="ECO:0007669"/>
    <property type="project" value="UniProtKB-SubCell"/>
</dbReference>
<evidence type="ECO:0000256" key="13">
    <source>
        <dbReference type="ARBA" id="ARBA00023310"/>
    </source>
</evidence>
<name>A0A699Z258_HAELA</name>
<evidence type="ECO:0000256" key="11">
    <source>
        <dbReference type="ARBA" id="ARBA00023175"/>
    </source>
</evidence>